<dbReference type="InterPro" id="IPR016155">
    <property type="entry name" value="Mopterin_synth/thiamin_S_b"/>
</dbReference>
<evidence type="ECO:0000313" key="2">
    <source>
        <dbReference type="Proteomes" id="UP000008495"/>
    </source>
</evidence>
<dbReference type="EMBL" id="BAGZ01000019">
    <property type="protein sequence ID" value="GAB79120.1"/>
    <property type="molecule type" value="Genomic_DNA"/>
</dbReference>
<proteinExistence type="predicted"/>
<reference evidence="1 2" key="1">
    <citation type="submission" date="2012-08" db="EMBL/GenBank/DDBJ databases">
        <title>Whole genome shotgun sequence of Austwickia chelonae NBRC 105200.</title>
        <authorList>
            <person name="Yoshida I."/>
            <person name="Hosoyama A."/>
            <person name="Tsuchikane K."/>
            <person name="Katsumata H."/>
            <person name="Ando Y."/>
            <person name="Ohji S."/>
            <person name="Hamada M."/>
            <person name="Tamura T."/>
            <person name="Yamazoe A."/>
            <person name="Yamazaki S."/>
            <person name="Fujita N."/>
        </authorList>
    </citation>
    <scope>NUCLEOTIDE SEQUENCE [LARGE SCALE GENOMIC DNA]</scope>
    <source>
        <strain evidence="1 2">NBRC 105200</strain>
    </source>
</reference>
<dbReference type="RefSeq" id="WP_006503877.1">
    <property type="nucleotide sequence ID" value="NZ_BAGZ01000019.1"/>
</dbReference>
<dbReference type="NCBIfam" id="TIGR01683">
    <property type="entry name" value="thiS"/>
    <property type="match status" value="1"/>
</dbReference>
<dbReference type="SUPFAM" id="SSF54285">
    <property type="entry name" value="MoaD/ThiS"/>
    <property type="match status" value="1"/>
</dbReference>
<dbReference type="PANTHER" id="PTHR34472:SF1">
    <property type="entry name" value="SULFUR CARRIER PROTEIN THIS"/>
    <property type="match status" value="1"/>
</dbReference>
<dbReference type="STRING" id="100225.SAMN05421595_2980"/>
<evidence type="ECO:0000313" key="1">
    <source>
        <dbReference type="EMBL" id="GAB79120.1"/>
    </source>
</evidence>
<sequence>MIVVNGESRPWQTDQTLASLVESEGYRRERIAVEVNGRIVPKVSFDEHVLADGDLVEIVHFVGGG</sequence>
<accession>K6VUW4</accession>
<comment type="caution">
    <text evidence="1">The sequence shown here is derived from an EMBL/GenBank/DDBJ whole genome shotgun (WGS) entry which is preliminary data.</text>
</comment>
<dbReference type="AlphaFoldDB" id="K6VUW4"/>
<dbReference type="CDD" id="cd00565">
    <property type="entry name" value="Ubl_ThiS"/>
    <property type="match status" value="1"/>
</dbReference>
<name>K6VUW4_9MICO</name>
<keyword evidence="2" id="KW-1185">Reference proteome</keyword>
<dbReference type="Gene3D" id="3.10.20.30">
    <property type="match status" value="1"/>
</dbReference>
<gene>
    <name evidence="1" type="primary">thiS</name>
    <name evidence="1" type="ORF">AUCHE_19_00240</name>
</gene>
<dbReference type="PANTHER" id="PTHR34472">
    <property type="entry name" value="SULFUR CARRIER PROTEIN THIS"/>
    <property type="match status" value="1"/>
</dbReference>
<dbReference type="Proteomes" id="UP000008495">
    <property type="component" value="Unassembled WGS sequence"/>
</dbReference>
<dbReference type="OrthoDB" id="163636at2"/>
<dbReference type="InterPro" id="IPR010035">
    <property type="entry name" value="Thi_S"/>
</dbReference>
<dbReference type="InterPro" id="IPR003749">
    <property type="entry name" value="ThiS/MoaD-like"/>
</dbReference>
<organism evidence="1 2">
    <name type="scientific">Austwickia chelonae NBRC 105200</name>
    <dbReference type="NCBI Taxonomy" id="1184607"/>
    <lineage>
        <taxon>Bacteria</taxon>
        <taxon>Bacillati</taxon>
        <taxon>Actinomycetota</taxon>
        <taxon>Actinomycetes</taxon>
        <taxon>Micrococcales</taxon>
        <taxon>Dermatophilaceae</taxon>
        <taxon>Austwickia</taxon>
    </lineage>
</organism>
<dbReference type="Pfam" id="PF02597">
    <property type="entry name" value="ThiS"/>
    <property type="match status" value="1"/>
</dbReference>
<dbReference type="eggNOG" id="COG2104">
    <property type="taxonomic scope" value="Bacteria"/>
</dbReference>
<protein>
    <submittedName>
        <fullName evidence="1">Thiazole biosynthesis protein ThiS</fullName>
    </submittedName>
</protein>
<dbReference type="InterPro" id="IPR012675">
    <property type="entry name" value="Beta-grasp_dom_sf"/>
</dbReference>